<dbReference type="FunCoup" id="H2AQD8">
    <property type="interactions" value="88"/>
</dbReference>
<feature type="active site" evidence="9">
    <location>
        <position position="263"/>
    </location>
</feature>
<dbReference type="SUPFAM" id="SSF53032">
    <property type="entry name" value="tRNA-intron endonuclease catalytic domain-like"/>
    <property type="match status" value="1"/>
</dbReference>
<dbReference type="STRING" id="1071382.H2AQD8"/>
<dbReference type="GO" id="GO:0000213">
    <property type="term" value="F:tRNA-intron lyase activity"/>
    <property type="evidence" value="ECO:0007669"/>
    <property type="project" value="UniProtKB-UniRule"/>
</dbReference>
<evidence type="ECO:0000256" key="8">
    <source>
        <dbReference type="PIRNR" id="PIRNR011789"/>
    </source>
</evidence>
<dbReference type="InterPro" id="IPR011856">
    <property type="entry name" value="tRNA_endonuc-like_dom_sf"/>
</dbReference>
<evidence type="ECO:0000259" key="11">
    <source>
        <dbReference type="Pfam" id="PF01974"/>
    </source>
</evidence>
<protein>
    <recommendedName>
        <fullName evidence="7 8">tRNA-splicing endonuclease subunit Sen2</fullName>
        <ecNumber evidence="2 8">4.6.1.16</ecNumber>
    </recommendedName>
</protein>
<evidence type="ECO:0000256" key="9">
    <source>
        <dbReference type="PIRSR" id="PIRSR011789-1"/>
    </source>
</evidence>
<keyword evidence="4 8" id="KW-0456">Lyase</keyword>
<dbReference type="OrthoDB" id="10249562at2759"/>
<dbReference type="EC" id="4.6.1.16" evidence="2 8"/>
<dbReference type="GeneID" id="13882969"/>
<comment type="function">
    <text evidence="5">Constitutes one of the two catalytic subunit of the tRNA-splicing endonuclease complex, a complex responsible for identification and cleavage of the splice sites in pre-tRNA. It cleaves pre-tRNA at the 5'- and 3'-splice sites to release the intron. The products are an intron and two tRNA half-molecules bearing 2',3'-cyclic phosphate and 5'-OH termini. There are no conserved sequences at the splice sites, but the intron is invariably located at the same site in the gene, placing the splice sites an invariant distance from the constant structural features of the tRNA body. This subunit may anchor the endonuclease complex to the nuclear membrane. Probably carries the active site for 5'-splice site cleavage.</text>
</comment>
<reference evidence="12 13" key="1">
    <citation type="journal article" date="2011" name="Proc. Natl. Acad. Sci. U.S.A.">
        <title>Evolutionary erosion of yeast sex chromosomes by mating-type switching accidents.</title>
        <authorList>
            <person name="Gordon J.L."/>
            <person name="Armisen D."/>
            <person name="Proux-Wera E."/>
            <person name="Oheigeartaigh S.S."/>
            <person name="Byrne K.P."/>
            <person name="Wolfe K.H."/>
        </authorList>
    </citation>
    <scope>NUCLEOTIDE SEQUENCE [LARGE SCALE GENOMIC DNA]</scope>
    <source>
        <strain evidence="13">ATCC 22294 / BCRC 22015 / CBS 2517 / CECT 1963 / NBRC 1671 / NRRL Y-8276</strain>
    </source>
</reference>
<dbReference type="InterPro" id="IPR016589">
    <property type="entry name" value="tRNA_splic_SEN2"/>
</dbReference>
<dbReference type="GO" id="GO:0005741">
    <property type="term" value="C:mitochondrial outer membrane"/>
    <property type="evidence" value="ECO:0007669"/>
    <property type="project" value="EnsemblFungi"/>
</dbReference>
<keyword evidence="3 8" id="KW-0819">tRNA processing</keyword>
<evidence type="ECO:0000256" key="4">
    <source>
        <dbReference type="ARBA" id="ARBA00023239"/>
    </source>
</evidence>
<dbReference type="Pfam" id="PF01974">
    <property type="entry name" value="tRNA_int_endo"/>
    <property type="match status" value="1"/>
</dbReference>
<dbReference type="KEGG" id="kaf:KAFR_0B02910"/>
<keyword evidence="10" id="KW-0175">Coiled coil</keyword>
<dbReference type="GO" id="GO:0000379">
    <property type="term" value="P:tRNA-type intron splice site recognition and cleavage"/>
    <property type="evidence" value="ECO:0007669"/>
    <property type="project" value="EnsemblFungi"/>
</dbReference>
<evidence type="ECO:0000256" key="6">
    <source>
        <dbReference type="ARBA" id="ARBA00062061"/>
    </source>
</evidence>
<evidence type="ECO:0000256" key="7">
    <source>
        <dbReference type="ARBA" id="ARBA00071058"/>
    </source>
</evidence>
<evidence type="ECO:0000256" key="2">
    <source>
        <dbReference type="ARBA" id="ARBA00012573"/>
    </source>
</evidence>
<comment type="subunit">
    <text evidence="6">Heterotetramer composed of SEN2, SEN15, SEN34 and SEN54. Interacts directly with SEN54.</text>
</comment>
<dbReference type="PANTHER" id="PTHR21227">
    <property type="entry name" value="TRNA-SPLICING ENDONUCLEASE SUBUNIT SEN2"/>
    <property type="match status" value="1"/>
</dbReference>
<dbReference type="NCBIfam" id="TIGR00324">
    <property type="entry name" value="endA"/>
    <property type="match status" value="1"/>
</dbReference>
<dbReference type="Gene3D" id="3.40.1350.10">
    <property type="match status" value="1"/>
</dbReference>
<evidence type="ECO:0000256" key="10">
    <source>
        <dbReference type="SAM" id="Coils"/>
    </source>
</evidence>
<dbReference type="HOGENOM" id="CLU_012847_2_0_1"/>
<evidence type="ECO:0000256" key="1">
    <source>
        <dbReference type="ARBA" id="ARBA00008078"/>
    </source>
</evidence>
<evidence type="ECO:0000256" key="5">
    <source>
        <dbReference type="ARBA" id="ARBA00054838"/>
    </source>
</evidence>
<keyword evidence="13" id="KW-1185">Reference proteome</keyword>
<feature type="active site" evidence="9">
    <location>
        <position position="271"/>
    </location>
</feature>
<dbReference type="Proteomes" id="UP000005220">
    <property type="component" value="Chromosome 2"/>
</dbReference>
<dbReference type="PANTHER" id="PTHR21227:SF0">
    <property type="entry name" value="TRNA-SPLICING ENDONUCLEASE SUBUNIT SEN2"/>
    <property type="match status" value="1"/>
</dbReference>
<feature type="active site" evidence="9">
    <location>
        <position position="302"/>
    </location>
</feature>
<gene>
    <name evidence="12" type="primary">KAFR0B02910</name>
    <name evidence="12" type="ORF">KAFR_0B02910</name>
</gene>
<dbReference type="RefSeq" id="XP_003955723.1">
    <property type="nucleotide sequence ID" value="XM_003955674.1"/>
</dbReference>
<feature type="domain" description="tRNA intron endonuclease catalytic" evidence="11">
    <location>
        <begin position="233"/>
        <end position="310"/>
    </location>
</feature>
<accession>H2AQD8</accession>
<evidence type="ECO:0000313" key="12">
    <source>
        <dbReference type="EMBL" id="CCF56588.1"/>
    </source>
</evidence>
<feature type="coiled-coil region" evidence="10">
    <location>
        <begin position="111"/>
        <end position="164"/>
    </location>
</feature>
<dbReference type="GO" id="GO:0003676">
    <property type="term" value="F:nucleic acid binding"/>
    <property type="evidence" value="ECO:0007669"/>
    <property type="project" value="InterPro"/>
</dbReference>
<dbReference type="InterPro" id="IPR006677">
    <property type="entry name" value="tRNA_intron_Endonuc_cat-like"/>
</dbReference>
<dbReference type="FunFam" id="3.40.1350.10:FF:000011">
    <property type="entry name" value="tRNA-splicing endonuclease subunit Sen2"/>
    <property type="match status" value="1"/>
</dbReference>
<comment type="similarity">
    <text evidence="1 8">Belongs to the tRNA-intron endonuclease family.</text>
</comment>
<organism evidence="12 13">
    <name type="scientific">Kazachstania africana (strain ATCC 22294 / BCRC 22015 / CBS 2517 / CECT 1963 / NBRC 1671 / NRRL Y-8276)</name>
    <name type="common">Yeast</name>
    <name type="synonym">Kluyveromyces africanus</name>
    <dbReference type="NCBI Taxonomy" id="1071382"/>
    <lineage>
        <taxon>Eukaryota</taxon>
        <taxon>Fungi</taxon>
        <taxon>Dikarya</taxon>
        <taxon>Ascomycota</taxon>
        <taxon>Saccharomycotina</taxon>
        <taxon>Saccharomycetes</taxon>
        <taxon>Saccharomycetales</taxon>
        <taxon>Saccharomycetaceae</taxon>
        <taxon>Kazachstania</taxon>
    </lineage>
</organism>
<dbReference type="InParanoid" id="H2AQD8"/>
<dbReference type="GO" id="GO:0000214">
    <property type="term" value="C:tRNA-intron endonuclease complex"/>
    <property type="evidence" value="ECO:0007669"/>
    <property type="project" value="UniProtKB-UniRule"/>
</dbReference>
<evidence type="ECO:0000313" key="13">
    <source>
        <dbReference type="Proteomes" id="UP000005220"/>
    </source>
</evidence>
<dbReference type="InterPro" id="IPR036167">
    <property type="entry name" value="tRNA_intron_Endo_cat-like_sf"/>
</dbReference>
<dbReference type="InterPro" id="IPR006676">
    <property type="entry name" value="tRNA_splic"/>
</dbReference>
<dbReference type="CDD" id="cd22363">
    <property type="entry name" value="tRNA-intron_lyase_C"/>
    <property type="match status" value="1"/>
</dbReference>
<dbReference type="eggNOG" id="KOG4685">
    <property type="taxonomic scope" value="Eukaryota"/>
</dbReference>
<proteinExistence type="inferred from homology"/>
<dbReference type="AlphaFoldDB" id="H2AQD8"/>
<dbReference type="EMBL" id="HE650822">
    <property type="protein sequence ID" value="CCF56588.1"/>
    <property type="molecule type" value="Genomic_DNA"/>
</dbReference>
<evidence type="ECO:0000256" key="3">
    <source>
        <dbReference type="ARBA" id="ARBA00022694"/>
    </source>
</evidence>
<sequence>MVKKYSNASNKRYVYPLPVHPTLNSNNPISWAIYLYKCYTNYESSQIAISITKNGQIMVTERESMTYLWEHGFFGTGTLSRSEPSWFSRTYNDDSSTNVLEAITERRRLQRLEFKNEREKITKRLNELRKKRDINSAEDIEGIVKEETRLLEIERESLRNFKEKQESLSASIWKQKDAATSLDIDLVNYESLELMPVEALFLSFAIPVLNIRSDDLLNTLFHENANCETINRFINKYVAYHHYRSHGWCVRSGIKFGTDYLLYKRGPPFQHAEICVMVIDSQASNDYTWYSTLSRVSSGAKKTLLLCYVEVMLNNEEVMELWQKKDLTTIFTNCKVGEVIYRRWVPGKNRD</sequence>
<name>H2AQD8_KAZAF</name>
<dbReference type="PIRSF" id="PIRSF011789">
    <property type="entry name" value="tRNA_splic_SEN2"/>
    <property type="match status" value="1"/>
</dbReference>